<evidence type="ECO:0000256" key="4">
    <source>
        <dbReference type="ARBA" id="ARBA00016218"/>
    </source>
</evidence>
<dbReference type="EC" id="2.7.6.3" evidence="3"/>
<keyword evidence="6" id="KW-0547">Nucleotide-binding</keyword>
<keyword evidence="7" id="KW-0418">Kinase</keyword>
<comment type="similarity">
    <text evidence="2">Belongs to the HPPK family.</text>
</comment>
<evidence type="ECO:0000256" key="2">
    <source>
        <dbReference type="ARBA" id="ARBA00005810"/>
    </source>
</evidence>
<evidence type="ECO:0000256" key="8">
    <source>
        <dbReference type="ARBA" id="ARBA00022840"/>
    </source>
</evidence>
<evidence type="ECO:0000256" key="1">
    <source>
        <dbReference type="ARBA" id="ARBA00005051"/>
    </source>
</evidence>
<protein>
    <recommendedName>
        <fullName evidence="4">2-amino-4-hydroxy-6-hydroxymethyldihydropteridine pyrophosphokinase</fullName>
        <ecNumber evidence="3">2.7.6.3</ecNumber>
    </recommendedName>
    <alternativeName>
        <fullName evidence="11">6-hydroxymethyl-7,8-dihydropterin pyrophosphokinase</fullName>
    </alternativeName>
    <alternativeName>
        <fullName evidence="12">7,8-dihydro-6-hydroxymethylpterin-pyrophosphokinase</fullName>
    </alternativeName>
</protein>
<accession>A0ABQ3HYL1</accession>
<comment type="pathway">
    <text evidence="1">Cofactor biosynthesis; tetrahydrofolate biosynthesis; 2-amino-4-hydroxy-6-hydroxymethyl-7,8-dihydropteridine diphosphate from 7,8-dihydroneopterin triphosphate: step 4/4.</text>
</comment>
<feature type="domain" description="7,8-dihydro-6-hydroxymethylpterin-pyrophosphokinase" evidence="13">
    <location>
        <begin position="87"/>
        <end position="98"/>
    </location>
</feature>
<dbReference type="Proteomes" id="UP000620550">
    <property type="component" value="Unassembled WGS sequence"/>
</dbReference>
<dbReference type="PANTHER" id="PTHR43071:SF1">
    <property type="entry name" value="2-AMINO-4-HYDROXY-6-HYDROXYMETHYLDIHYDROPTERIDINE PYROPHOSPHOKINASE"/>
    <property type="match status" value="1"/>
</dbReference>
<evidence type="ECO:0000256" key="7">
    <source>
        <dbReference type="ARBA" id="ARBA00022777"/>
    </source>
</evidence>
<evidence type="ECO:0000256" key="5">
    <source>
        <dbReference type="ARBA" id="ARBA00022679"/>
    </source>
</evidence>
<dbReference type="PANTHER" id="PTHR43071">
    <property type="entry name" value="2-AMINO-4-HYDROXY-6-HYDROXYMETHYLDIHYDROPTERIDINE PYROPHOSPHOKINASE"/>
    <property type="match status" value="1"/>
</dbReference>
<keyword evidence="9" id="KW-0289">Folate biosynthesis</keyword>
<dbReference type="PROSITE" id="PS00794">
    <property type="entry name" value="HPPK"/>
    <property type="match status" value="1"/>
</dbReference>
<dbReference type="RefSeq" id="WP_189627871.1">
    <property type="nucleotide sequence ID" value="NZ_BNAF01000016.1"/>
</dbReference>
<organism evidence="14 15">
    <name type="scientific">Sphingobacterium griseoflavum</name>
    <dbReference type="NCBI Taxonomy" id="1474952"/>
    <lineage>
        <taxon>Bacteria</taxon>
        <taxon>Pseudomonadati</taxon>
        <taxon>Bacteroidota</taxon>
        <taxon>Sphingobacteriia</taxon>
        <taxon>Sphingobacteriales</taxon>
        <taxon>Sphingobacteriaceae</taxon>
        <taxon>Sphingobacterium</taxon>
    </lineage>
</organism>
<gene>
    <name evidence="14" type="ORF">GCM10017764_33490</name>
</gene>
<dbReference type="EMBL" id="BNAF01000016">
    <property type="protein sequence ID" value="GHE47647.1"/>
    <property type="molecule type" value="Genomic_DNA"/>
</dbReference>
<keyword evidence="5" id="KW-0808">Transferase</keyword>
<evidence type="ECO:0000256" key="10">
    <source>
        <dbReference type="ARBA" id="ARBA00029409"/>
    </source>
</evidence>
<evidence type="ECO:0000256" key="9">
    <source>
        <dbReference type="ARBA" id="ARBA00022909"/>
    </source>
</evidence>
<dbReference type="CDD" id="cd00483">
    <property type="entry name" value="HPPK"/>
    <property type="match status" value="1"/>
</dbReference>
<comment type="function">
    <text evidence="10">Catalyzes the transfer of pyrophosphate from adenosine triphosphate (ATP) to 6-hydroxymethyl-7,8-dihydropterin, an enzymatic step in folate biosynthesis pathway.</text>
</comment>
<dbReference type="SUPFAM" id="SSF55083">
    <property type="entry name" value="6-hydroxymethyl-7,8-dihydropterin pyrophosphokinase, HPPK"/>
    <property type="match status" value="1"/>
</dbReference>
<comment type="caution">
    <text evidence="14">The sequence shown here is derived from an EMBL/GenBank/DDBJ whole genome shotgun (WGS) entry which is preliminary data.</text>
</comment>
<evidence type="ECO:0000256" key="11">
    <source>
        <dbReference type="ARBA" id="ARBA00029766"/>
    </source>
</evidence>
<dbReference type="NCBIfam" id="TIGR01498">
    <property type="entry name" value="folK"/>
    <property type="match status" value="1"/>
</dbReference>
<keyword evidence="8" id="KW-0067">ATP-binding</keyword>
<sequence length="163" mass="18251">MNDAFILLGANLGEPLRQLHIAARKIEQQVGTIQQASSIYSSAAWGVLDQPPFLNQVLLISTRLSPPTLLKALQQIESDLGRVRLQKWGARLIDIDILYYNSEIIAEPNLSIPHPYIPLRKFTLMPLVEIAPTYIHPVNKRSNEELLAACNDSLPVHQLNIAE</sequence>
<evidence type="ECO:0000256" key="6">
    <source>
        <dbReference type="ARBA" id="ARBA00022741"/>
    </source>
</evidence>
<evidence type="ECO:0000256" key="3">
    <source>
        <dbReference type="ARBA" id="ARBA00013253"/>
    </source>
</evidence>
<evidence type="ECO:0000259" key="13">
    <source>
        <dbReference type="PROSITE" id="PS00794"/>
    </source>
</evidence>
<dbReference type="InterPro" id="IPR000550">
    <property type="entry name" value="Hppk"/>
</dbReference>
<dbReference type="InterPro" id="IPR035907">
    <property type="entry name" value="Hppk_sf"/>
</dbReference>
<dbReference type="Gene3D" id="3.30.70.560">
    <property type="entry name" value="7,8-Dihydro-6-hydroxymethylpterin-pyrophosphokinase HPPK"/>
    <property type="match status" value="1"/>
</dbReference>
<keyword evidence="15" id="KW-1185">Reference proteome</keyword>
<evidence type="ECO:0000313" key="15">
    <source>
        <dbReference type="Proteomes" id="UP000620550"/>
    </source>
</evidence>
<name>A0ABQ3HYL1_9SPHI</name>
<reference evidence="15" key="1">
    <citation type="journal article" date="2019" name="Int. J. Syst. Evol. Microbiol.">
        <title>The Global Catalogue of Microorganisms (GCM) 10K type strain sequencing project: providing services to taxonomists for standard genome sequencing and annotation.</title>
        <authorList>
            <consortium name="The Broad Institute Genomics Platform"/>
            <consortium name="The Broad Institute Genome Sequencing Center for Infectious Disease"/>
            <person name="Wu L."/>
            <person name="Ma J."/>
        </authorList>
    </citation>
    <scope>NUCLEOTIDE SEQUENCE [LARGE SCALE GENOMIC DNA]</scope>
    <source>
        <strain evidence="15">CGMCC 1.12966</strain>
    </source>
</reference>
<dbReference type="Pfam" id="PF01288">
    <property type="entry name" value="HPPK"/>
    <property type="match status" value="1"/>
</dbReference>
<evidence type="ECO:0000313" key="14">
    <source>
        <dbReference type="EMBL" id="GHE47647.1"/>
    </source>
</evidence>
<evidence type="ECO:0000256" key="12">
    <source>
        <dbReference type="ARBA" id="ARBA00033413"/>
    </source>
</evidence>
<proteinExistence type="inferred from homology"/>